<accession>A0A8D8ZG48</accession>
<keyword evidence="1" id="KW-1133">Transmembrane helix</keyword>
<reference evidence="2" key="1">
    <citation type="submission" date="2021-05" db="EMBL/GenBank/DDBJ databases">
        <authorList>
            <person name="Alioto T."/>
            <person name="Alioto T."/>
            <person name="Gomez Garrido J."/>
        </authorList>
    </citation>
    <scope>NUCLEOTIDE SEQUENCE</scope>
</reference>
<evidence type="ECO:0000256" key="1">
    <source>
        <dbReference type="SAM" id="Phobius"/>
    </source>
</evidence>
<organism evidence="2">
    <name type="scientific">Cacopsylla melanoneura</name>
    <dbReference type="NCBI Taxonomy" id="428564"/>
    <lineage>
        <taxon>Eukaryota</taxon>
        <taxon>Metazoa</taxon>
        <taxon>Ecdysozoa</taxon>
        <taxon>Arthropoda</taxon>
        <taxon>Hexapoda</taxon>
        <taxon>Insecta</taxon>
        <taxon>Pterygota</taxon>
        <taxon>Neoptera</taxon>
        <taxon>Paraneoptera</taxon>
        <taxon>Hemiptera</taxon>
        <taxon>Sternorrhyncha</taxon>
        <taxon>Psylloidea</taxon>
        <taxon>Psyllidae</taxon>
        <taxon>Psyllinae</taxon>
        <taxon>Cacopsylla</taxon>
    </lineage>
</organism>
<dbReference type="AlphaFoldDB" id="A0A8D8ZG48"/>
<dbReference type="EMBL" id="HBUF01511619">
    <property type="protein sequence ID" value="CAG6746809.1"/>
    <property type="molecule type" value="Transcribed_RNA"/>
</dbReference>
<dbReference type="EMBL" id="HBUF01511617">
    <property type="protein sequence ID" value="CAG6746805.1"/>
    <property type="molecule type" value="Transcribed_RNA"/>
</dbReference>
<sequence length="162" mass="19219">MGAIFSGFRFFFHCINSNQFYILRFFRFCNCFFFYQSQLVRFFNCFHFFKLTFYGFKLTFWGFKLTFCGFKLTFCGLNLTFTGFAFHFTSLSAFFYSKMSGIIFLVLCNVRGVVKCMQRCVIIQHTAGNFRSWRGITLRFKIVLGVDLIISRLIFTDDFNAL</sequence>
<feature type="transmembrane region" description="Helical" evidence="1">
    <location>
        <begin position="135"/>
        <end position="155"/>
    </location>
</feature>
<feature type="transmembrane region" description="Helical" evidence="1">
    <location>
        <begin position="65"/>
        <end position="88"/>
    </location>
</feature>
<keyword evidence="1" id="KW-0812">Transmembrane</keyword>
<protein>
    <submittedName>
        <fullName evidence="2">Uncharacterized protein</fullName>
    </submittedName>
</protein>
<dbReference type="EMBL" id="HBUF01511618">
    <property type="protein sequence ID" value="CAG6746807.1"/>
    <property type="molecule type" value="Transcribed_RNA"/>
</dbReference>
<name>A0A8D8ZG48_9HEMI</name>
<proteinExistence type="predicted"/>
<keyword evidence="1" id="KW-0472">Membrane</keyword>
<evidence type="ECO:0000313" key="2">
    <source>
        <dbReference type="EMBL" id="CAG6746807.1"/>
    </source>
</evidence>
<feature type="transmembrane region" description="Helical" evidence="1">
    <location>
        <begin position="94"/>
        <end position="114"/>
    </location>
</feature>